<feature type="region of interest" description="Disordered" evidence="3">
    <location>
        <begin position="1099"/>
        <end position="1119"/>
    </location>
</feature>
<accession>A0A427YB99</accession>
<protein>
    <submittedName>
        <fullName evidence="5">ERAD-associated protein</fullName>
    </submittedName>
</protein>
<proteinExistence type="inferred from homology"/>
<feature type="compositionally biased region" description="Polar residues" evidence="3">
    <location>
        <begin position="1268"/>
        <end position="1280"/>
    </location>
</feature>
<feature type="compositionally biased region" description="Low complexity" evidence="3">
    <location>
        <begin position="934"/>
        <end position="947"/>
    </location>
</feature>
<evidence type="ECO:0000313" key="5">
    <source>
        <dbReference type="EMBL" id="RSH88421.1"/>
    </source>
</evidence>
<feature type="compositionally biased region" description="Low complexity" evidence="3">
    <location>
        <begin position="1287"/>
        <end position="1301"/>
    </location>
</feature>
<feature type="region of interest" description="Disordered" evidence="3">
    <location>
        <begin position="867"/>
        <end position="1013"/>
    </location>
</feature>
<dbReference type="EMBL" id="RSCE01000001">
    <property type="protein sequence ID" value="RSH88421.1"/>
    <property type="molecule type" value="Genomic_DNA"/>
</dbReference>
<comment type="caution">
    <text evidence="5">The sequence shown here is derived from an EMBL/GenBank/DDBJ whole genome shotgun (WGS) entry which is preliminary data.</text>
</comment>
<dbReference type="STRING" id="105984.A0A427YB99"/>
<keyword evidence="2" id="KW-0175">Coiled coil</keyword>
<dbReference type="RefSeq" id="XP_028480629.1">
    <property type="nucleotide sequence ID" value="XM_028616772.1"/>
</dbReference>
<feature type="region of interest" description="Disordered" evidence="3">
    <location>
        <begin position="1232"/>
        <end position="1396"/>
    </location>
</feature>
<dbReference type="OrthoDB" id="27934at2759"/>
<feature type="compositionally biased region" description="Low complexity" evidence="3">
    <location>
        <begin position="886"/>
        <end position="897"/>
    </location>
</feature>
<evidence type="ECO:0000313" key="6">
    <source>
        <dbReference type="Proteomes" id="UP000279236"/>
    </source>
</evidence>
<dbReference type="Pfam" id="PF08238">
    <property type="entry name" value="Sel1"/>
    <property type="match status" value="6"/>
</dbReference>
<reference evidence="5 6" key="1">
    <citation type="submission" date="2018-11" db="EMBL/GenBank/DDBJ databases">
        <title>Genome sequence of Apiotrichum porosum DSM 27194.</title>
        <authorList>
            <person name="Aliyu H."/>
            <person name="Gorte O."/>
            <person name="Ochsenreither K."/>
        </authorList>
    </citation>
    <scope>NUCLEOTIDE SEQUENCE [LARGE SCALE GENOMIC DNA]</scope>
    <source>
        <strain evidence="5 6">DSM 27194</strain>
    </source>
</reference>
<dbReference type="InterPro" id="IPR050767">
    <property type="entry name" value="Sel1_AlgK"/>
</dbReference>
<feature type="compositionally biased region" description="Low complexity" evidence="3">
    <location>
        <begin position="1329"/>
        <end position="1342"/>
    </location>
</feature>
<feature type="compositionally biased region" description="Pro residues" evidence="3">
    <location>
        <begin position="948"/>
        <end position="957"/>
    </location>
</feature>
<feature type="region of interest" description="Disordered" evidence="3">
    <location>
        <begin position="1166"/>
        <end position="1200"/>
    </location>
</feature>
<keyword evidence="6" id="KW-1185">Reference proteome</keyword>
<evidence type="ECO:0000256" key="3">
    <source>
        <dbReference type="SAM" id="MobiDB-lite"/>
    </source>
</evidence>
<feature type="signal peptide" evidence="4">
    <location>
        <begin position="1"/>
        <end position="21"/>
    </location>
</feature>
<dbReference type="InterPro" id="IPR011990">
    <property type="entry name" value="TPR-like_helical_dom_sf"/>
</dbReference>
<name>A0A427YB99_9TREE</name>
<dbReference type="GO" id="GO:0036503">
    <property type="term" value="P:ERAD pathway"/>
    <property type="evidence" value="ECO:0007669"/>
    <property type="project" value="TreeGrafter"/>
</dbReference>
<feature type="coiled-coil region" evidence="2">
    <location>
        <begin position="1057"/>
        <end position="1091"/>
    </location>
</feature>
<evidence type="ECO:0000256" key="4">
    <source>
        <dbReference type="SAM" id="SignalP"/>
    </source>
</evidence>
<dbReference type="GO" id="GO:0005789">
    <property type="term" value="C:endoplasmic reticulum membrane"/>
    <property type="evidence" value="ECO:0007669"/>
    <property type="project" value="TreeGrafter"/>
</dbReference>
<dbReference type="PANTHER" id="PTHR11102:SF147">
    <property type="entry name" value="SEL1L ADAPTOR SUBUNIT OF ERAD E3 UBIQUITIN LIGASE"/>
    <property type="match status" value="1"/>
</dbReference>
<dbReference type="Gene3D" id="1.25.40.10">
    <property type="entry name" value="Tetratricopeptide repeat domain"/>
    <property type="match status" value="3"/>
</dbReference>
<dbReference type="SUPFAM" id="SSF81901">
    <property type="entry name" value="HCP-like"/>
    <property type="match status" value="3"/>
</dbReference>
<feature type="compositionally biased region" description="Low complexity" evidence="3">
    <location>
        <begin position="958"/>
        <end position="1005"/>
    </location>
</feature>
<evidence type="ECO:0000256" key="1">
    <source>
        <dbReference type="ARBA" id="ARBA00038101"/>
    </source>
</evidence>
<gene>
    <name evidence="5" type="primary">HRD3</name>
    <name evidence="5" type="ORF">EHS24_000966</name>
</gene>
<sequence length="1408" mass="148945">MRLGRLVYLLAALLFCALVLADSAAQVPLDVDDAEGQPTDQAPPSDYTDDYVDQDGGQVLDGKFLSCQGSTLTLDTVCAPLVEAREILQALQPRVNAHLPKSLGGFAPSQSLGDQLGWGHDGPLSNAVRLLPRVISALNPLNLVSKIPAPEWKTRVSRATKERADRMLELLDEAKAAGCNDALALHAEVLMFPPKGVNQDLTTAFTMYLQFLTRSSDPHAQFMVGFFYASGLGGAARDQGKATLYYTFAALQGYKPAQMALGYRYWAGIGVKEDCHTALDFYESAAKNAYDTFRGGPPGGMTLLLTRTRLSDRFGGIFGPRASWASTGANAARPAVQAIMAAAAGESEAEVLEYYQYHSERDSPKATNRLGRFFYLGSIHTHGHTLSAGAEAVGEIPQSFEKARKYFFYVARKLWPSEFDANGNVVPRRKMSKQDEEKIASYARVAASYIGRMALRGEGMPQDFRRARLWFERAADYGDPEAYNGLGIIYRDGLGVPPNRDRALKYFESAASAELHEAQVNIGRVLIEGGKPLQAVPFLEAALRNGSPFEAFHLLASIHATAARLPGAAGDAGACGVSVGYYKLVSELGAWDDDYLGEADRAWARGEEDKAMLGWWIAAEMGYEAGQNNVAFLLDRGLTLGSMPEDTVLALWTRSAAQGNADAMVMVGDYYYRGDAPVPDVNETEGSGYPLALQYYQTAADKQSSMAYWNLGYMYENGQGVPQSWHLAKRHYDLSLEHSADAYLPWLLSLTKLYLRSWWVDVRSGGAIPGLALFEDGPDGPGLWEGLKALFVAPVLEDAGDGEYEDYSGAGWQGADLDDLDDDLIGSLMILALTGVILGLVWLRGSSPSAQASAANNAHAQALANLTGNGATRSTPPSHVSTPGLSATPPESSPTPSKLKRLSLVPRTSTPRRRAESGSSTAGSRDYATPPPAMSSRRPSSPSSSSTPSPPSAPGSPTPTSTATCSPAVLATTPGAAPTIRAPPAAASPTPRRSRPSSISYSPSTVPNIYALGSPNMRRFDRTERRMSEEVGVRNGGNGVAPSPPAAPEALTLAEKHADLLRTIAMRERRVNELRQELNSQETALAALRSRWTSIARADAVAQGQQHAPQPPVQSPPSAVQAAHSAAQSAASLGEKAAAYALSSTTAGASALGALGGRSLGAVRAARTSGSGSSSSSLPTVPDDEPLPAQAGPDGDGALSNIWSAITADADETIQEGKRFWGQLLKTVGAAAGGAVPEETEEERRTPDVSGFRTMLPAVSLSALGGRRNSTSHPLSSNAITSPPPADTSLPATAPAPASPSKRNSIRLQRPSLTPGPNPNSNPMARMGSGTSTTSHTSASRSLLDDSDDDTPAGGAGPLLEPVRKSPSPSPQNSPLGPLDTSAASGAAVHSPASPVRPVTVMLDGMLW</sequence>
<organism evidence="5 6">
    <name type="scientific">Apiotrichum porosum</name>
    <dbReference type="NCBI Taxonomy" id="105984"/>
    <lineage>
        <taxon>Eukaryota</taxon>
        <taxon>Fungi</taxon>
        <taxon>Dikarya</taxon>
        <taxon>Basidiomycota</taxon>
        <taxon>Agaricomycotina</taxon>
        <taxon>Tremellomycetes</taxon>
        <taxon>Trichosporonales</taxon>
        <taxon>Trichosporonaceae</taxon>
        <taxon>Apiotrichum</taxon>
    </lineage>
</organism>
<dbReference type="SMART" id="SM00671">
    <property type="entry name" value="SEL1"/>
    <property type="match status" value="8"/>
</dbReference>
<dbReference type="Proteomes" id="UP000279236">
    <property type="component" value="Unassembled WGS sequence"/>
</dbReference>
<dbReference type="InterPro" id="IPR006597">
    <property type="entry name" value="Sel1-like"/>
</dbReference>
<feature type="chain" id="PRO_5019420727" evidence="4">
    <location>
        <begin position="22"/>
        <end position="1408"/>
    </location>
</feature>
<keyword evidence="4" id="KW-0732">Signal</keyword>
<evidence type="ECO:0000256" key="2">
    <source>
        <dbReference type="SAM" id="Coils"/>
    </source>
</evidence>
<feature type="compositionally biased region" description="Polar residues" evidence="3">
    <location>
        <begin position="867"/>
        <end position="885"/>
    </location>
</feature>
<feature type="compositionally biased region" description="Low complexity" evidence="3">
    <location>
        <begin position="1166"/>
        <end position="1177"/>
    </location>
</feature>
<dbReference type="GeneID" id="39585509"/>
<comment type="similarity">
    <text evidence="1">Belongs to the sel-1 family.</text>
</comment>
<dbReference type="PANTHER" id="PTHR11102">
    <property type="entry name" value="SEL-1-LIKE PROTEIN"/>
    <property type="match status" value="1"/>
</dbReference>